<protein>
    <submittedName>
        <fullName evidence="2">Type II toxin-antitoxin system VapC family toxin</fullName>
    </submittedName>
</protein>
<reference evidence="2 3" key="2">
    <citation type="journal article" date="2021" name="AMB Express">
        <title>Isolation and characterisation of Methylocystis spp. for poly-3-hydroxybutyrate production using waste methane feedstocks.</title>
        <authorList>
            <person name="Rumah B.L."/>
            <person name="Stead C.E."/>
            <person name="Claxton Stevens B.H."/>
            <person name="Minton N.P."/>
            <person name="Grosse-Honebrink A."/>
            <person name="Zhang Y."/>
        </authorList>
    </citation>
    <scope>NUCLEOTIDE SEQUENCE [LARGE SCALE GENOMIC DNA]</scope>
    <source>
        <strain evidence="2 3">BRCS1</strain>
    </source>
</reference>
<dbReference type="CDD" id="cd09854">
    <property type="entry name" value="PIN_VapC-like"/>
    <property type="match status" value="1"/>
</dbReference>
<dbReference type="Pfam" id="PF01850">
    <property type="entry name" value="PIN"/>
    <property type="match status" value="1"/>
</dbReference>
<name>A0ABX6EKC4_9HYPH</name>
<reference evidence="3" key="1">
    <citation type="submission" date="2019-09" db="EMBL/GenBank/DDBJ databases">
        <title>Isolation and complete genome sequencing of Methylocystis species.</title>
        <authorList>
            <person name="Rumah B.L."/>
            <person name="Stead C.E."/>
            <person name="Stevens B.C."/>
            <person name="Minton N.P."/>
            <person name="Grosse-Honebrink A."/>
            <person name="Zhang Y."/>
        </authorList>
    </citation>
    <scope>NUCLEOTIDE SEQUENCE [LARGE SCALE GENOMIC DNA]</scope>
    <source>
        <strain evidence="3">BRCS1</strain>
    </source>
</reference>
<organism evidence="2 3">
    <name type="scientific">Methylocystis rosea</name>
    <dbReference type="NCBI Taxonomy" id="173366"/>
    <lineage>
        <taxon>Bacteria</taxon>
        <taxon>Pseudomonadati</taxon>
        <taxon>Pseudomonadota</taxon>
        <taxon>Alphaproteobacteria</taxon>
        <taxon>Hyphomicrobiales</taxon>
        <taxon>Methylocystaceae</taxon>
        <taxon>Methylocystis</taxon>
    </lineage>
</organism>
<dbReference type="SUPFAM" id="SSF88723">
    <property type="entry name" value="PIN domain-like"/>
    <property type="match status" value="1"/>
</dbReference>
<dbReference type="InterPro" id="IPR029060">
    <property type="entry name" value="PIN-like_dom_sf"/>
</dbReference>
<dbReference type="EMBL" id="CP044328">
    <property type="protein sequence ID" value="QGM95144.1"/>
    <property type="molecule type" value="Genomic_DNA"/>
</dbReference>
<accession>A0ABX6EKC4</accession>
<dbReference type="InterPro" id="IPR002716">
    <property type="entry name" value="PIN_dom"/>
</dbReference>
<dbReference type="Gene3D" id="3.40.50.1010">
    <property type="entry name" value="5'-nuclease"/>
    <property type="match status" value="1"/>
</dbReference>
<evidence type="ECO:0000259" key="1">
    <source>
        <dbReference type="Pfam" id="PF01850"/>
    </source>
</evidence>
<gene>
    <name evidence="2" type="ORF">F7D13_14525</name>
</gene>
<evidence type="ECO:0000313" key="2">
    <source>
        <dbReference type="EMBL" id="QGM95144.1"/>
    </source>
</evidence>
<keyword evidence="3" id="KW-1185">Reference proteome</keyword>
<dbReference type="RefSeq" id="WP_154453431.1">
    <property type="nucleotide sequence ID" value="NZ_CP044328.1"/>
</dbReference>
<dbReference type="Proteomes" id="UP000424673">
    <property type="component" value="Chromosome"/>
</dbReference>
<proteinExistence type="predicted"/>
<sequence>MTAEPFKRMSYESLPVEGGRAYFDANSVIYFIEANPEFYSKVSSLWYALIERNTTFVTSEICVAECFYGAFRRQSQVLENGYDRLFFEERTFDIRAVDLDILVGAARLGADLGLRLIDAVHFRTALASQCDIFVTNDRRFRSSHGVRVVQIAEL</sequence>
<evidence type="ECO:0000313" key="3">
    <source>
        <dbReference type="Proteomes" id="UP000424673"/>
    </source>
</evidence>
<feature type="domain" description="PIN" evidence="1">
    <location>
        <begin position="22"/>
        <end position="141"/>
    </location>
</feature>